<dbReference type="InterPro" id="IPR048046">
    <property type="entry name" value="Transpos_IS607"/>
</dbReference>
<dbReference type="Pfam" id="PF00239">
    <property type="entry name" value="Resolvase"/>
    <property type="match status" value="1"/>
</dbReference>
<evidence type="ECO:0000313" key="8">
    <source>
        <dbReference type="EMBL" id="RUT06188.1"/>
    </source>
</evidence>
<evidence type="ECO:0000313" key="9">
    <source>
        <dbReference type="Proteomes" id="UP000271624"/>
    </source>
</evidence>
<comment type="caution">
    <text evidence="8">The sequence shown here is derived from an EMBL/GenBank/DDBJ whole genome shotgun (WGS) entry which is preliminary data.</text>
</comment>
<evidence type="ECO:0000259" key="7">
    <source>
        <dbReference type="PROSITE" id="PS51736"/>
    </source>
</evidence>
<name>A0A3S1CLQ6_9CYAN</name>
<dbReference type="CDD" id="cd03769">
    <property type="entry name" value="SR_IS607_transposase_like"/>
    <property type="match status" value="1"/>
</dbReference>
<keyword evidence="3" id="KW-0233">DNA recombination</keyword>
<dbReference type="Gene3D" id="1.10.287.2170">
    <property type="match status" value="1"/>
</dbReference>
<reference evidence="8" key="2">
    <citation type="journal article" date="2019" name="Genome Biol. Evol.">
        <title>Day and night: Metabolic profiles and evolutionary relationships of six axenic non-marine cyanobacteria.</title>
        <authorList>
            <person name="Will S.E."/>
            <person name="Henke P."/>
            <person name="Boedeker C."/>
            <person name="Huang S."/>
            <person name="Brinkmann H."/>
            <person name="Rohde M."/>
            <person name="Jarek M."/>
            <person name="Friedl T."/>
            <person name="Seufert S."/>
            <person name="Schumacher M."/>
            <person name="Overmann J."/>
            <person name="Neumann-Schaal M."/>
            <person name="Petersen J."/>
        </authorList>
    </citation>
    <scope>NUCLEOTIDE SEQUENCE [LARGE SCALE GENOMIC DNA]</scope>
    <source>
        <strain evidence="8">PCC 7102</strain>
    </source>
</reference>
<dbReference type="InterPro" id="IPR006118">
    <property type="entry name" value="Recombinase_CS"/>
</dbReference>
<feature type="active site" description="O-(5'-phospho-DNA)-serine intermediate" evidence="4 5">
    <location>
        <position position="66"/>
    </location>
</feature>
<dbReference type="GO" id="GO:0015074">
    <property type="term" value="P:DNA integration"/>
    <property type="evidence" value="ECO:0007669"/>
    <property type="project" value="UniProtKB-KW"/>
</dbReference>
<dbReference type="InterPro" id="IPR041718">
    <property type="entry name" value="IS607_transposase-like"/>
</dbReference>
<sequence>MEMSKYVPPRVAATQLGVCTKTLERWEKEGKIKAYRTQGGQRRYDVNSVVATRPIDKPTILYARVSSHSQKADLLRQIEFLISRYPSCEVVRDIGSGLNFKRKGLLALLERILSGDVGMVVVANKDRLCRFGFDLISWLADRSGCKILVLNNNLLSPEREMLEDVLAIIHVFSCKLYGLRKYKQKIKEDPDLPSLSKGENKENLDAEDTCIPQSL</sequence>
<dbReference type="PROSITE" id="PS51736">
    <property type="entry name" value="RECOMBINASES_3"/>
    <property type="match status" value="1"/>
</dbReference>
<dbReference type="InterPro" id="IPR000551">
    <property type="entry name" value="MerR-type_HTH_dom"/>
</dbReference>
<dbReference type="GO" id="GO:0000150">
    <property type="term" value="F:DNA strand exchange activity"/>
    <property type="evidence" value="ECO:0007669"/>
    <property type="project" value="InterPro"/>
</dbReference>
<evidence type="ECO:0000256" key="2">
    <source>
        <dbReference type="ARBA" id="ARBA00023125"/>
    </source>
</evidence>
<dbReference type="SUPFAM" id="SSF46955">
    <property type="entry name" value="Putative DNA-binding domain"/>
    <property type="match status" value="1"/>
</dbReference>
<dbReference type="InterPro" id="IPR009061">
    <property type="entry name" value="DNA-bd_dom_put_sf"/>
</dbReference>
<dbReference type="SUPFAM" id="SSF53041">
    <property type="entry name" value="Resolvase-like"/>
    <property type="match status" value="1"/>
</dbReference>
<dbReference type="AlphaFoldDB" id="A0A3S1CLQ6"/>
<dbReference type="GO" id="GO:0006355">
    <property type="term" value="P:regulation of DNA-templated transcription"/>
    <property type="evidence" value="ECO:0007669"/>
    <property type="project" value="InterPro"/>
</dbReference>
<dbReference type="InterPro" id="IPR006119">
    <property type="entry name" value="Resolv_N"/>
</dbReference>
<dbReference type="GO" id="GO:0003677">
    <property type="term" value="F:DNA binding"/>
    <property type="evidence" value="ECO:0007669"/>
    <property type="project" value="UniProtKB-KW"/>
</dbReference>
<protein>
    <submittedName>
        <fullName evidence="8">IS607 family transposase ISTko1</fullName>
    </submittedName>
</protein>
<evidence type="ECO:0000256" key="6">
    <source>
        <dbReference type="SAM" id="MobiDB-lite"/>
    </source>
</evidence>
<evidence type="ECO:0000256" key="3">
    <source>
        <dbReference type="ARBA" id="ARBA00023172"/>
    </source>
</evidence>
<keyword evidence="9" id="KW-1185">Reference proteome</keyword>
<keyword evidence="1" id="KW-0229">DNA integration</keyword>
<dbReference type="Proteomes" id="UP000271624">
    <property type="component" value="Unassembled WGS sequence"/>
</dbReference>
<feature type="region of interest" description="Disordered" evidence="6">
    <location>
        <begin position="192"/>
        <end position="215"/>
    </location>
</feature>
<dbReference type="Gene3D" id="1.10.1660.10">
    <property type="match status" value="1"/>
</dbReference>
<dbReference type="EMBL" id="RSCL01000007">
    <property type="protein sequence ID" value="RUT06188.1"/>
    <property type="molecule type" value="Genomic_DNA"/>
</dbReference>
<accession>A0A3S1CLQ6</accession>
<dbReference type="InterPro" id="IPR051491">
    <property type="entry name" value="Recombinase/Transposase-rel"/>
</dbReference>
<dbReference type="SMART" id="SM00857">
    <property type="entry name" value="Resolvase"/>
    <property type="match status" value="1"/>
</dbReference>
<evidence type="ECO:0000256" key="4">
    <source>
        <dbReference type="PIRSR" id="PIRSR606118-50"/>
    </source>
</evidence>
<dbReference type="Gene3D" id="3.40.50.1390">
    <property type="entry name" value="Resolvase, N-terminal catalytic domain"/>
    <property type="match status" value="1"/>
</dbReference>
<dbReference type="PROSITE" id="PS00397">
    <property type="entry name" value="RECOMBINASES_1"/>
    <property type="match status" value="1"/>
</dbReference>
<dbReference type="PANTHER" id="PTHR36172">
    <property type="match status" value="1"/>
</dbReference>
<dbReference type="Pfam" id="PF00376">
    <property type="entry name" value="MerR"/>
    <property type="match status" value="1"/>
</dbReference>
<keyword evidence="2" id="KW-0238">DNA-binding</keyword>
<reference evidence="8" key="1">
    <citation type="submission" date="2018-12" db="EMBL/GenBank/DDBJ databases">
        <authorList>
            <person name="Will S."/>
            <person name="Neumann-Schaal M."/>
            <person name="Henke P."/>
        </authorList>
    </citation>
    <scope>NUCLEOTIDE SEQUENCE</scope>
    <source>
        <strain evidence="8">PCC 7102</strain>
    </source>
</reference>
<dbReference type="CDD" id="cd04762">
    <property type="entry name" value="HTH_MerR-trunc"/>
    <property type="match status" value="1"/>
</dbReference>
<evidence type="ECO:0000256" key="5">
    <source>
        <dbReference type="PROSITE-ProRule" id="PRU10137"/>
    </source>
</evidence>
<dbReference type="InterPro" id="IPR036162">
    <property type="entry name" value="Resolvase-like_N_sf"/>
</dbReference>
<proteinExistence type="predicted"/>
<evidence type="ECO:0000256" key="1">
    <source>
        <dbReference type="ARBA" id="ARBA00022908"/>
    </source>
</evidence>
<dbReference type="PANTHER" id="PTHR36172:SF1">
    <property type="entry name" value="RESOLVASE-RELATED"/>
    <property type="match status" value="1"/>
</dbReference>
<organism evidence="8 9">
    <name type="scientific">Dulcicalothrix desertica PCC 7102</name>
    <dbReference type="NCBI Taxonomy" id="232991"/>
    <lineage>
        <taxon>Bacteria</taxon>
        <taxon>Bacillati</taxon>
        <taxon>Cyanobacteriota</taxon>
        <taxon>Cyanophyceae</taxon>
        <taxon>Nostocales</taxon>
        <taxon>Calotrichaceae</taxon>
        <taxon>Dulcicalothrix</taxon>
    </lineage>
</organism>
<dbReference type="NCBIfam" id="NF033518">
    <property type="entry name" value="transpos_IS607"/>
    <property type="match status" value="1"/>
</dbReference>
<gene>
    <name evidence="8" type="ORF">DSM106972_033940</name>
</gene>
<feature type="domain" description="Resolvase/invertase-type recombinase catalytic" evidence="7">
    <location>
        <begin position="58"/>
        <end position="197"/>
    </location>
</feature>